<dbReference type="Gene3D" id="3.30.70.850">
    <property type="entry name" value="Peptidase S8, pro-domain"/>
    <property type="match status" value="1"/>
</dbReference>
<feature type="active site" description="Charge relay system" evidence="10 11">
    <location>
        <position position="287"/>
    </location>
</feature>
<dbReference type="Pfam" id="PF01483">
    <property type="entry name" value="P_proprotein"/>
    <property type="match status" value="1"/>
</dbReference>
<evidence type="ECO:0000256" key="1">
    <source>
        <dbReference type="ARBA" id="ARBA00005325"/>
    </source>
</evidence>
<dbReference type="Proteomes" id="UP000265180">
    <property type="component" value="Chromosome 16"/>
</dbReference>
<organism evidence="14 15">
    <name type="scientific">Oryzias latipes</name>
    <name type="common">Japanese rice fish</name>
    <name type="synonym">Japanese killifish</name>
    <dbReference type="NCBI Taxonomy" id="8090"/>
    <lineage>
        <taxon>Eukaryota</taxon>
        <taxon>Metazoa</taxon>
        <taxon>Chordata</taxon>
        <taxon>Craniata</taxon>
        <taxon>Vertebrata</taxon>
        <taxon>Euteleostomi</taxon>
        <taxon>Actinopterygii</taxon>
        <taxon>Neopterygii</taxon>
        <taxon>Teleostei</taxon>
        <taxon>Neoteleostei</taxon>
        <taxon>Acanthomorphata</taxon>
        <taxon>Ovalentaria</taxon>
        <taxon>Atherinomorphae</taxon>
        <taxon>Beloniformes</taxon>
        <taxon>Adrianichthyidae</taxon>
        <taxon>Oryziinae</taxon>
        <taxon>Oryzias</taxon>
    </lineage>
</organism>
<dbReference type="PROSITE" id="PS00137">
    <property type="entry name" value="SUBTILASE_HIS"/>
    <property type="match status" value="1"/>
</dbReference>
<keyword evidence="2 11" id="KW-0645">Protease</keyword>
<feature type="active site" description="Charge relay system" evidence="10 11">
    <location>
        <position position="463"/>
    </location>
</feature>
<dbReference type="Gene3D" id="2.60.120.260">
    <property type="entry name" value="Galactose-binding domain-like"/>
    <property type="match status" value="1"/>
</dbReference>
<keyword evidence="8" id="KW-1015">Disulfide bond</keyword>
<dbReference type="PROSITE" id="PS00138">
    <property type="entry name" value="SUBTILASE_SER"/>
    <property type="match status" value="1"/>
</dbReference>
<dbReference type="FunFam" id="3.40.50.200:FF:000021">
    <property type="entry name" value="Proprotein convertase subtilisin/kexin type 5a"/>
    <property type="match status" value="1"/>
</dbReference>
<feature type="region of interest" description="Disordered" evidence="12">
    <location>
        <begin position="177"/>
        <end position="197"/>
    </location>
</feature>
<evidence type="ECO:0000313" key="14">
    <source>
        <dbReference type="Ensembl" id="ENSORLP00020021437.1"/>
    </source>
</evidence>
<reference evidence="14 15" key="2">
    <citation type="submission" date="2017-04" db="EMBL/GenBank/DDBJ databases">
        <title>CpG methylation of centromeres and impact of large insertions on vertebrate speciation.</title>
        <authorList>
            <person name="Ichikawa K."/>
            <person name="Yoshimura J."/>
            <person name="Morishita S."/>
        </authorList>
    </citation>
    <scope>NUCLEOTIDE SEQUENCE</scope>
    <source>
        <strain evidence="14 15">HNI</strain>
    </source>
</reference>
<evidence type="ECO:0000256" key="5">
    <source>
        <dbReference type="ARBA" id="ARBA00022801"/>
    </source>
</evidence>
<dbReference type="InterPro" id="IPR002884">
    <property type="entry name" value="P_dom"/>
</dbReference>
<evidence type="ECO:0000256" key="7">
    <source>
        <dbReference type="ARBA" id="ARBA00023145"/>
    </source>
</evidence>
<name>A0A3P9LLG4_ORYLA</name>
<dbReference type="Pfam" id="PF00082">
    <property type="entry name" value="Peptidase_S8"/>
    <property type="match status" value="1"/>
</dbReference>
<dbReference type="InterPro" id="IPR015500">
    <property type="entry name" value="Peptidase_S8_subtilisin-rel"/>
</dbReference>
<evidence type="ECO:0000256" key="8">
    <source>
        <dbReference type="ARBA" id="ARBA00023157"/>
    </source>
</evidence>
<feature type="compositionally biased region" description="Polar residues" evidence="12">
    <location>
        <begin position="177"/>
        <end position="186"/>
    </location>
</feature>
<keyword evidence="7" id="KW-0865">Zymogen</keyword>
<dbReference type="GO" id="GO:0006508">
    <property type="term" value="P:proteolysis"/>
    <property type="evidence" value="ECO:0007669"/>
    <property type="project" value="UniProtKB-KW"/>
</dbReference>
<dbReference type="SUPFAM" id="SSF49785">
    <property type="entry name" value="Galactose-binding domain-like"/>
    <property type="match status" value="1"/>
</dbReference>
<reference key="1">
    <citation type="journal article" date="2007" name="Nature">
        <title>The medaka draft genome and insights into vertebrate genome evolution.</title>
        <authorList>
            <person name="Kasahara M."/>
            <person name="Naruse K."/>
            <person name="Sasaki S."/>
            <person name="Nakatani Y."/>
            <person name="Qu W."/>
            <person name="Ahsan B."/>
            <person name="Yamada T."/>
            <person name="Nagayasu Y."/>
            <person name="Doi K."/>
            <person name="Kasai Y."/>
            <person name="Jindo T."/>
            <person name="Kobayashi D."/>
            <person name="Shimada A."/>
            <person name="Toyoda A."/>
            <person name="Kuroki Y."/>
            <person name="Fujiyama A."/>
            <person name="Sasaki T."/>
            <person name="Shimizu A."/>
            <person name="Asakawa S."/>
            <person name="Shimizu N."/>
            <person name="Hashimoto S."/>
            <person name="Yang J."/>
            <person name="Lee Y."/>
            <person name="Matsushima K."/>
            <person name="Sugano S."/>
            <person name="Sakaizumi M."/>
            <person name="Narita T."/>
            <person name="Ohishi K."/>
            <person name="Haga S."/>
            <person name="Ohta F."/>
            <person name="Nomoto H."/>
            <person name="Nogata K."/>
            <person name="Morishita T."/>
            <person name="Endo T."/>
            <person name="Shin-I T."/>
            <person name="Takeda H."/>
            <person name="Morishita S."/>
            <person name="Kohara Y."/>
        </authorList>
    </citation>
    <scope>NUCLEOTIDE SEQUENCE [LARGE SCALE GENOMIC DNA]</scope>
    <source>
        <strain>Hd-rR</strain>
    </source>
</reference>
<comment type="similarity">
    <text evidence="1">Belongs to the peptidase S8 family. Furin subfamily.</text>
</comment>
<reference evidence="14" key="4">
    <citation type="submission" date="2025-09" db="UniProtKB">
        <authorList>
            <consortium name="Ensembl"/>
        </authorList>
    </citation>
    <scope>IDENTIFICATION</scope>
    <source>
        <strain evidence="14">HNI</strain>
    </source>
</reference>
<protein>
    <recommendedName>
        <fullName evidence="13">P/Homo B domain-containing protein</fullName>
    </recommendedName>
</protein>
<dbReference type="InterPro" id="IPR000209">
    <property type="entry name" value="Peptidase_S8/S53_dom"/>
</dbReference>
<dbReference type="InterPro" id="IPR034182">
    <property type="entry name" value="Kexin/furin"/>
</dbReference>
<dbReference type="InterPro" id="IPR023828">
    <property type="entry name" value="Peptidase_S8_Ser-AS"/>
</dbReference>
<dbReference type="PRINTS" id="PR00723">
    <property type="entry name" value="SUBTILISIN"/>
</dbReference>
<dbReference type="AlphaFoldDB" id="A0A3P9LLG4"/>
<dbReference type="InterPro" id="IPR036852">
    <property type="entry name" value="Peptidase_S8/S53_dom_sf"/>
</dbReference>
<dbReference type="InterPro" id="IPR023827">
    <property type="entry name" value="Peptidase_S8_Asp-AS"/>
</dbReference>
<dbReference type="Gene3D" id="3.40.50.200">
    <property type="entry name" value="Peptidase S8/S53 domain"/>
    <property type="match status" value="1"/>
</dbReference>
<dbReference type="PROSITE" id="PS51829">
    <property type="entry name" value="P_HOMO_B"/>
    <property type="match status" value="1"/>
</dbReference>
<dbReference type="PROSITE" id="PS00136">
    <property type="entry name" value="SUBTILASE_ASP"/>
    <property type="match status" value="1"/>
</dbReference>
<feature type="active site" description="Charge relay system" evidence="10 11">
    <location>
        <position position="245"/>
    </location>
</feature>
<evidence type="ECO:0000256" key="10">
    <source>
        <dbReference type="PIRSR" id="PIRSR615500-1"/>
    </source>
</evidence>
<feature type="region of interest" description="Disordered" evidence="12">
    <location>
        <begin position="825"/>
        <end position="851"/>
    </location>
</feature>
<dbReference type="PROSITE" id="PS51892">
    <property type="entry name" value="SUBTILASE"/>
    <property type="match status" value="1"/>
</dbReference>
<dbReference type="GO" id="GO:0004252">
    <property type="term" value="F:serine-type endopeptidase activity"/>
    <property type="evidence" value="ECO:0007669"/>
    <property type="project" value="UniProtKB-UniRule"/>
</dbReference>
<dbReference type="Pfam" id="PF16470">
    <property type="entry name" value="S8_pro-domain"/>
    <property type="match status" value="1"/>
</dbReference>
<feature type="domain" description="P/Homo B" evidence="13">
    <location>
        <begin position="539"/>
        <end position="684"/>
    </location>
</feature>
<dbReference type="FunFam" id="2.60.120.260:FF:000006">
    <property type="entry name" value="Proprotein convertase subtilisin/kexin type 5"/>
    <property type="match status" value="1"/>
</dbReference>
<keyword evidence="3" id="KW-0165">Cleavage on pair of basic residues</keyword>
<evidence type="ECO:0000256" key="3">
    <source>
        <dbReference type="ARBA" id="ARBA00022685"/>
    </source>
</evidence>
<proteinExistence type="inferred from homology"/>
<evidence type="ECO:0000313" key="15">
    <source>
        <dbReference type="Proteomes" id="UP000265180"/>
    </source>
</evidence>
<dbReference type="InterPro" id="IPR032815">
    <property type="entry name" value="S8_pro-domain"/>
</dbReference>
<accession>A0A3P9LLG4</accession>
<keyword evidence="9" id="KW-0325">Glycoprotein</keyword>
<evidence type="ECO:0000256" key="4">
    <source>
        <dbReference type="ARBA" id="ARBA00022729"/>
    </source>
</evidence>
<evidence type="ECO:0000256" key="12">
    <source>
        <dbReference type="SAM" id="MobiDB-lite"/>
    </source>
</evidence>
<keyword evidence="4" id="KW-0732">Signal</keyword>
<dbReference type="Ensembl" id="ENSORLT00020014578.1">
    <property type="protein sequence ID" value="ENSORLP00020021437.1"/>
    <property type="gene ID" value="ENSORLG00020001214.1"/>
</dbReference>
<dbReference type="InterPro" id="IPR022398">
    <property type="entry name" value="Peptidase_S8_His-AS"/>
</dbReference>
<reference evidence="14" key="3">
    <citation type="submission" date="2025-08" db="UniProtKB">
        <authorList>
            <consortium name="Ensembl"/>
        </authorList>
    </citation>
    <scope>IDENTIFICATION</scope>
    <source>
        <strain evidence="14">HNI</strain>
    </source>
</reference>
<evidence type="ECO:0000256" key="6">
    <source>
        <dbReference type="ARBA" id="ARBA00022825"/>
    </source>
</evidence>
<dbReference type="CDD" id="cd04059">
    <property type="entry name" value="Peptidases_S8_Protein_convertases_Kexins_Furin-like"/>
    <property type="match status" value="1"/>
</dbReference>
<sequence>MQQQFSALRSICIKARRLNVWVGNCGECVVSLGAPGARVPAFIAQGERFFLDDSVYVATGFMFSFLVLVCSCLLQSELVATEGHRGPNRHVFYAVHMDGGSKAARALAEQHKLEFIQRVGSLKGLYTLKDSRGRSNRTCFEDGLASAVGVHWVQRQYCHYREKRDLLRGLKLRTAHSSQRTESAADNQPEESKSDQTLTFNDPLWPLQWELFAQGEFNFSRFDLNVMPVWKNNITGKGVVVSIIDDGVDHTNKDLRKNFEVFASFDLLASHGLSHDPMPIKDEENSHGTRCAGEVSMEANNSYCGVGIAFNAKIGGIRLLDGPVTDAMEASALTYNIHFIDIYVCSWGPRDNGAEMDGPHYLTEQALRLGTRKGRFGKGSIFVWAAGNGGMYDDHCGADGYINSIYTISIGAITQSGKPAFFGEPCAGVMAVTPTGSGYGDYQPLVTVTTTGDGCVTHFPGTSSAAPIAAGILALALEVNPALTWRDVQHLIANTAKIPDPEEPGWSINAAGYHVHHRYGFGVLDAGLMVQQAALFQKVGRQRTCTQEVAFDSPRIFSPGDGVTLRIHSDGCQWTSNEISSLEHVQVRLGVSARCRGDLSVSLESPGGTVSMLLDSRPNDASTAGLKNWTLMTVHCWGEQPRGHWTLKVTDHKGEVWRCTRQHEEETAGALLTATLILYGTYHSHQSSPEGPLHSIVSMGSRHPIPGGGLHRRARPPPLDLLHWVYQMERDRRVRAADIIVPARHEKLETPADRTANFLKLLTSREALKLHSACLLQRSSARSSPAAGELPETKAVKKGVKGESASLPSCLLREGIALMKKQLSDSSVELDEGAVSREAVGGAESTNMNHS</sequence>
<dbReference type="InterPro" id="IPR008979">
    <property type="entry name" value="Galactose-bd-like_sf"/>
</dbReference>
<dbReference type="SUPFAM" id="SSF52743">
    <property type="entry name" value="Subtilisin-like"/>
    <property type="match status" value="1"/>
</dbReference>
<dbReference type="PANTHER" id="PTHR42884:SF23">
    <property type="entry name" value="FURIN-LIKE PROTEASE 2"/>
    <property type="match status" value="1"/>
</dbReference>
<dbReference type="PANTHER" id="PTHR42884">
    <property type="entry name" value="PROPROTEIN CONVERTASE SUBTILISIN/KEXIN-RELATED"/>
    <property type="match status" value="1"/>
</dbReference>
<evidence type="ECO:0000256" key="9">
    <source>
        <dbReference type="ARBA" id="ARBA00023180"/>
    </source>
</evidence>
<evidence type="ECO:0000256" key="2">
    <source>
        <dbReference type="ARBA" id="ARBA00022670"/>
    </source>
</evidence>
<evidence type="ECO:0000259" key="13">
    <source>
        <dbReference type="PROSITE" id="PS51829"/>
    </source>
</evidence>
<dbReference type="InterPro" id="IPR038466">
    <property type="entry name" value="S8_pro-domain_sf"/>
</dbReference>
<keyword evidence="5 11" id="KW-0378">Hydrolase</keyword>
<evidence type="ECO:0000256" key="11">
    <source>
        <dbReference type="PROSITE-ProRule" id="PRU01240"/>
    </source>
</evidence>
<keyword evidence="6 11" id="KW-0720">Serine protease</keyword>